<dbReference type="PANTHER" id="PTHR30143">
    <property type="entry name" value="ACID HYDRATASE"/>
    <property type="match status" value="1"/>
</dbReference>
<evidence type="ECO:0000313" key="4">
    <source>
        <dbReference type="Proteomes" id="UP000672657"/>
    </source>
</evidence>
<keyword evidence="1 3" id="KW-0456">Lyase</keyword>
<keyword evidence="4" id="KW-1185">Reference proteome</keyword>
<dbReference type="Proteomes" id="UP000672657">
    <property type="component" value="Unassembled WGS sequence"/>
</dbReference>
<dbReference type="GO" id="GO:0008684">
    <property type="term" value="F:2-oxopent-4-enoate hydratase activity"/>
    <property type="evidence" value="ECO:0007669"/>
    <property type="project" value="UniProtKB-EC"/>
</dbReference>
<dbReference type="InterPro" id="IPR011234">
    <property type="entry name" value="Fumarylacetoacetase-like_C"/>
</dbReference>
<evidence type="ECO:0000313" key="3">
    <source>
        <dbReference type="EMBL" id="CAG2141073.1"/>
    </source>
</evidence>
<evidence type="ECO:0000256" key="1">
    <source>
        <dbReference type="ARBA" id="ARBA00023239"/>
    </source>
</evidence>
<feature type="domain" description="Fumarylacetoacetase-like C-terminal" evidence="2">
    <location>
        <begin position="72"/>
        <end position="263"/>
    </location>
</feature>
<dbReference type="InterPro" id="IPR050772">
    <property type="entry name" value="Hydratase-Decarb/MhpD_sf"/>
</dbReference>
<reference evidence="3 4" key="1">
    <citation type="submission" date="2021-03" db="EMBL/GenBank/DDBJ databases">
        <authorList>
            <person name="Peeters C."/>
        </authorList>
    </citation>
    <scope>NUCLEOTIDE SEQUENCE [LARGE SCALE GENOMIC DNA]</scope>
    <source>
        <strain evidence="3 4">LMG 26411</strain>
    </source>
</reference>
<comment type="caution">
    <text evidence="3">The sequence shown here is derived from an EMBL/GenBank/DDBJ whole genome shotgun (WGS) entry which is preliminary data.</text>
</comment>
<dbReference type="SUPFAM" id="SSF56529">
    <property type="entry name" value="FAH"/>
    <property type="match status" value="1"/>
</dbReference>
<dbReference type="Gene3D" id="3.90.850.10">
    <property type="entry name" value="Fumarylacetoacetase-like, C-terminal domain"/>
    <property type="match status" value="1"/>
</dbReference>
<dbReference type="Pfam" id="PF01557">
    <property type="entry name" value="FAA_hydrolase"/>
    <property type="match status" value="1"/>
</dbReference>
<dbReference type="InterPro" id="IPR036663">
    <property type="entry name" value="Fumarylacetoacetase_C_sf"/>
</dbReference>
<organism evidence="3 4">
    <name type="scientific">Cupriavidus numazuensis</name>
    <dbReference type="NCBI Taxonomy" id="221992"/>
    <lineage>
        <taxon>Bacteria</taxon>
        <taxon>Pseudomonadati</taxon>
        <taxon>Pseudomonadota</taxon>
        <taxon>Betaproteobacteria</taxon>
        <taxon>Burkholderiales</taxon>
        <taxon>Burkholderiaceae</taxon>
        <taxon>Cupriavidus</taxon>
    </lineage>
</organism>
<sequence>MLNPELIEAADQLWFAAERRQPCLPVRDAIAHASAGGADPIAQAYAIQQYNTERALRAGRRLVGRKIGLTAKSVQRQLGVDQPDFGMLFADMARQDGEDIDCADVLQPKVEAEVALVLERDLPHEVNTVADVIRATAFALPAIEIVGSRVAGWDIRLTDTIADNASSGLFVLGTRPVSLGALDLANCGMSMELNGDPVSVGAGAACLGNPLNAAVWLANTMSRVGAPLKAGDVILTGALGPMATVQPGNVFTARIEGLGAVTAAFRADSKQGDA</sequence>
<accession>A0ABM8TEM8</accession>
<gene>
    <name evidence="3" type="primary">amnF_2</name>
    <name evidence="3" type="ORF">LMG26411_01978</name>
</gene>
<dbReference type="RefSeq" id="WP_211953096.1">
    <property type="nucleotide sequence ID" value="NZ_CAJPVI010000010.1"/>
</dbReference>
<proteinExistence type="predicted"/>
<evidence type="ECO:0000259" key="2">
    <source>
        <dbReference type="Pfam" id="PF01557"/>
    </source>
</evidence>
<dbReference type="EC" id="4.2.1.80" evidence="3"/>
<name>A0ABM8TEM8_9BURK</name>
<dbReference type="EMBL" id="CAJPVI010000010">
    <property type="protein sequence ID" value="CAG2141073.1"/>
    <property type="molecule type" value="Genomic_DNA"/>
</dbReference>
<protein>
    <submittedName>
        <fullName evidence="3">2-oxopent-4-enoate hydratase</fullName>
        <ecNumber evidence="3">4.2.1.80</ecNumber>
    </submittedName>
</protein>
<dbReference type="PANTHER" id="PTHR30143:SF0">
    <property type="entry name" value="2-KETO-4-PENTENOATE HYDRATASE"/>
    <property type="match status" value="1"/>
</dbReference>